<comment type="similarity">
    <text evidence="5">Belongs to the NtaA/SnaA/DszA monooxygenase family.</text>
</comment>
<keyword evidence="3" id="KW-0560">Oxidoreductase</keyword>
<dbReference type="InterPro" id="IPR036661">
    <property type="entry name" value="Luciferase-like_sf"/>
</dbReference>
<evidence type="ECO:0000256" key="4">
    <source>
        <dbReference type="ARBA" id="ARBA00023033"/>
    </source>
</evidence>
<dbReference type="STRING" id="1182541.W9YEN2"/>
<evidence type="ECO:0000313" key="7">
    <source>
        <dbReference type="EMBL" id="EXJ88130.1"/>
    </source>
</evidence>
<reference evidence="7 8" key="1">
    <citation type="submission" date="2013-03" db="EMBL/GenBank/DDBJ databases">
        <title>The Genome Sequence of Capronia coronata CBS 617.96.</title>
        <authorList>
            <consortium name="The Broad Institute Genomics Platform"/>
            <person name="Cuomo C."/>
            <person name="de Hoog S."/>
            <person name="Gorbushina A."/>
            <person name="Walker B."/>
            <person name="Young S.K."/>
            <person name="Zeng Q."/>
            <person name="Gargeya S."/>
            <person name="Fitzgerald M."/>
            <person name="Haas B."/>
            <person name="Abouelleil A."/>
            <person name="Allen A.W."/>
            <person name="Alvarado L."/>
            <person name="Arachchi H.M."/>
            <person name="Berlin A.M."/>
            <person name="Chapman S.B."/>
            <person name="Gainer-Dewar J."/>
            <person name="Goldberg J."/>
            <person name="Griggs A."/>
            <person name="Gujja S."/>
            <person name="Hansen M."/>
            <person name="Howarth C."/>
            <person name="Imamovic A."/>
            <person name="Ireland A."/>
            <person name="Larimer J."/>
            <person name="McCowan C."/>
            <person name="Murphy C."/>
            <person name="Pearson M."/>
            <person name="Poon T.W."/>
            <person name="Priest M."/>
            <person name="Roberts A."/>
            <person name="Saif S."/>
            <person name="Shea T."/>
            <person name="Sisk P."/>
            <person name="Sykes S."/>
            <person name="Wortman J."/>
            <person name="Nusbaum C."/>
            <person name="Birren B."/>
        </authorList>
    </citation>
    <scope>NUCLEOTIDE SEQUENCE [LARGE SCALE GENOMIC DNA]</scope>
    <source>
        <strain evidence="7 8">CBS 617.96</strain>
    </source>
</reference>
<dbReference type="PANTHER" id="PTHR30011">
    <property type="entry name" value="ALKANESULFONATE MONOOXYGENASE-RELATED"/>
    <property type="match status" value="1"/>
</dbReference>
<dbReference type="RefSeq" id="XP_007724136.1">
    <property type="nucleotide sequence ID" value="XM_007725946.1"/>
</dbReference>
<sequence>MRMGLREESPTDASRHKDRLKYYVDLAKIAERGKISCIFFADSYGVNDVYGGNTDATYRGGCQVAQLDPFMIISAMAAATETVGFAVSGNALYLNPYIFARSCATLDHLTDGRLGWNIVTGYTNASARAMGFDSIMPHDQRYEKAGEFVDVVYRLWEGSWDDDAQVWDVERNVAYDPARIKKIEFDGRFHKISATQQTHPSPQRVPVIFQAGSSKAGIALAGAHAEGLFCGSLVPSRTAAYMKDVRKAVADSGRDPKSVKSFAGLSTFIAPTLEEAQAKYEAAARHASPEAGLAKFGGYTNTDLSKYPLDEPFEFKEGSGDNIIRGIVEMFKAGDGSNEAWTPRKLGTKMALGSLYPVVVGTPAMVADFMEKWVEEADIDGFNLYAANFPESFEDVVDLLVPELQRRGVYWLNYPVPGGTFRENLYASPGQARVLDDHPAAKYRREREAARAIRDAEEKKVKVVETIREITGGVESLATKPQELVQITA</sequence>
<evidence type="ECO:0000256" key="2">
    <source>
        <dbReference type="ARBA" id="ARBA00022643"/>
    </source>
</evidence>
<evidence type="ECO:0000256" key="1">
    <source>
        <dbReference type="ARBA" id="ARBA00022630"/>
    </source>
</evidence>
<keyword evidence="4" id="KW-0503">Monooxygenase</keyword>
<proteinExistence type="inferred from homology"/>
<keyword evidence="8" id="KW-1185">Reference proteome</keyword>
<dbReference type="HOGENOM" id="CLU_022256_0_0_1"/>
<feature type="domain" description="Luciferase-like" evidence="6">
    <location>
        <begin position="15"/>
        <end position="374"/>
    </location>
</feature>
<dbReference type="CDD" id="cd00347">
    <property type="entry name" value="Flavin_utilizing_monoxygenases"/>
    <property type="match status" value="1"/>
</dbReference>
<dbReference type="Proteomes" id="UP000019484">
    <property type="component" value="Unassembled WGS sequence"/>
</dbReference>
<dbReference type="NCBIfam" id="TIGR03860">
    <property type="entry name" value="FMN_nitrolo"/>
    <property type="match status" value="1"/>
</dbReference>
<evidence type="ECO:0000256" key="3">
    <source>
        <dbReference type="ARBA" id="ARBA00023002"/>
    </source>
</evidence>
<dbReference type="eggNOG" id="ENOG502T9IQ">
    <property type="taxonomic scope" value="Eukaryota"/>
</dbReference>
<dbReference type="InterPro" id="IPR011251">
    <property type="entry name" value="Luciferase-like_dom"/>
</dbReference>
<dbReference type="OrthoDB" id="5561043at2759"/>
<dbReference type="PANTHER" id="PTHR30011:SF16">
    <property type="entry name" value="C2H2 FINGER DOMAIN TRANSCRIPTION FACTOR (EUROFUNG)-RELATED"/>
    <property type="match status" value="1"/>
</dbReference>
<accession>W9YEN2</accession>
<dbReference type="Pfam" id="PF00296">
    <property type="entry name" value="Bac_luciferase"/>
    <property type="match status" value="1"/>
</dbReference>
<dbReference type="GO" id="GO:0016705">
    <property type="term" value="F:oxidoreductase activity, acting on paired donors, with incorporation or reduction of molecular oxygen"/>
    <property type="evidence" value="ECO:0007669"/>
    <property type="project" value="InterPro"/>
</dbReference>
<dbReference type="InterPro" id="IPR016215">
    <property type="entry name" value="NTA_MOA"/>
</dbReference>
<dbReference type="GeneID" id="19159935"/>
<gene>
    <name evidence="7" type="ORF">A1O1_05058</name>
</gene>
<dbReference type="AlphaFoldDB" id="W9YEN2"/>
<dbReference type="GO" id="GO:0004497">
    <property type="term" value="F:monooxygenase activity"/>
    <property type="evidence" value="ECO:0007669"/>
    <property type="project" value="UniProtKB-KW"/>
</dbReference>
<dbReference type="EMBL" id="AMWN01000004">
    <property type="protein sequence ID" value="EXJ88130.1"/>
    <property type="molecule type" value="Genomic_DNA"/>
</dbReference>
<dbReference type="InterPro" id="IPR051260">
    <property type="entry name" value="Diverse_substr_monoxygenases"/>
</dbReference>
<dbReference type="SUPFAM" id="SSF51679">
    <property type="entry name" value="Bacterial luciferase-like"/>
    <property type="match status" value="1"/>
</dbReference>
<keyword evidence="2" id="KW-0288">FMN</keyword>
<organism evidence="7 8">
    <name type="scientific">Capronia coronata CBS 617.96</name>
    <dbReference type="NCBI Taxonomy" id="1182541"/>
    <lineage>
        <taxon>Eukaryota</taxon>
        <taxon>Fungi</taxon>
        <taxon>Dikarya</taxon>
        <taxon>Ascomycota</taxon>
        <taxon>Pezizomycotina</taxon>
        <taxon>Eurotiomycetes</taxon>
        <taxon>Chaetothyriomycetidae</taxon>
        <taxon>Chaetothyriales</taxon>
        <taxon>Herpotrichiellaceae</taxon>
        <taxon>Capronia</taxon>
    </lineage>
</organism>
<dbReference type="PIRSF" id="PIRSF000337">
    <property type="entry name" value="NTA_MOA"/>
    <property type="match status" value="1"/>
</dbReference>
<comment type="caution">
    <text evidence="7">The sequence shown here is derived from an EMBL/GenBank/DDBJ whole genome shotgun (WGS) entry which is preliminary data.</text>
</comment>
<name>W9YEN2_9EURO</name>
<evidence type="ECO:0000259" key="6">
    <source>
        <dbReference type="Pfam" id="PF00296"/>
    </source>
</evidence>
<evidence type="ECO:0000256" key="5">
    <source>
        <dbReference type="ARBA" id="ARBA00033748"/>
    </source>
</evidence>
<evidence type="ECO:0000313" key="8">
    <source>
        <dbReference type="Proteomes" id="UP000019484"/>
    </source>
</evidence>
<dbReference type="Gene3D" id="3.20.20.30">
    <property type="entry name" value="Luciferase-like domain"/>
    <property type="match status" value="1"/>
</dbReference>
<protein>
    <recommendedName>
        <fullName evidence="6">Luciferase-like domain-containing protein</fullName>
    </recommendedName>
</protein>
<keyword evidence="1" id="KW-0285">Flavoprotein</keyword>